<protein>
    <submittedName>
        <fullName evidence="1">Uncharacterized protein</fullName>
    </submittedName>
</protein>
<comment type="caution">
    <text evidence="1">The sequence shown here is derived from an EMBL/GenBank/DDBJ whole genome shotgun (WGS) entry which is preliminary data.</text>
</comment>
<sequence length="161" mass="18130">MTILFQHTQIHEWQTYMGRATGWLSETELQSLLNMLGELGADVEGARKLAADTEPEEKHCVRCHDTYTERMNGWDACCIMHTSCMDESKRVGADKYLYTCRSCGRDEIEIGAGNGMDWLNCDICFQGLHTTDADVVIYDDDNTLTCERKGCPQKHAAPPTS</sequence>
<accession>A0ACC1SQM5</accession>
<evidence type="ECO:0000313" key="2">
    <source>
        <dbReference type="Proteomes" id="UP001148662"/>
    </source>
</evidence>
<dbReference type="EMBL" id="JANHOG010001083">
    <property type="protein sequence ID" value="KAJ3544612.1"/>
    <property type="molecule type" value="Genomic_DNA"/>
</dbReference>
<organism evidence="1 2">
    <name type="scientific">Phlebia brevispora</name>
    <dbReference type="NCBI Taxonomy" id="194682"/>
    <lineage>
        <taxon>Eukaryota</taxon>
        <taxon>Fungi</taxon>
        <taxon>Dikarya</taxon>
        <taxon>Basidiomycota</taxon>
        <taxon>Agaricomycotina</taxon>
        <taxon>Agaricomycetes</taxon>
        <taxon>Polyporales</taxon>
        <taxon>Meruliaceae</taxon>
        <taxon>Phlebia</taxon>
    </lineage>
</organism>
<name>A0ACC1SQM5_9APHY</name>
<reference evidence="1" key="1">
    <citation type="submission" date="2022-07" db="EMBL/GenBank/DDBJ databases">
        <title>Genome Sequence of Phlebia brevispora.</title>
        <authorList>
            <person name="Buettner E."/>
        </authorList>
    </citation>
    <scope>NUCLEOTIDE SEQUENCE</scope>
    <source>
        <strain evidence="1">MPL23</strain>
    </source>
</reference>
<evidence type="ECO:0000313" key="1">
    <source>
        <dbReference type="EMBL" id="KAJ3544612.1"/>
    </source>
</evidence>
<keyword evidence="2" id="KW-1185">Reference proteome</keyword>
<dbReference type="Proteomes" id="UP001148662">
    <property type="component" value="Unassembled WGS sequence"/>
</dbReference>
<proteinExistence type="predicted"/>
<gene>
    <name evidence="1" type="ORF">NM688_g5720</name>
</gene>